<dbReference type="InterPro" id="IPR048011">
    <property type="entry name" value="NTP-PPase_MazG-like_C"/>
</dbReference>
<dbReference type="GO" id="GO:0046076">
    <property type="term" value="P:dTTP catabolic process"/>
    <property type="evidence" value="ECO:0007669"/>
    <property type="project" value="TreeGrafter"/>
</dbReference>
<dbReference type="CDD" id="cd11528">
    <property type="entry name" value="NTP-PPase_MazG_Nterm"/>
    <property type="match status" value="1"/>
</dbReference>
<dbReference type="NCBIfam" id="TIGR00444">
    <property type="entry name" value="mazG"/>
    <property type="match status" value="1"/>
</dbReference>
<evidence type="ECO:0000259" key="5">
    <source>
        <dbReference type="Pfam" id="PF03819"/>
    </source>
</evidence>
<dbReference type="GO" id="GO:0046052">
    <property type="term" value="P:UTP catabolic process"/>
    <property type="evidence" value="ECO:0007669"/>
    <property type="project" value="TreeGrafter"/>
</dbReference>
<evidence type="ECO:0000256" key="4">
    <source>
        <dbReference type="ARBA" id="ARBA00074799"/>
    </source>
</evidence>
<dbReference type="eggNOG" id="COG3956">
    <property type="taxonomic scope" value="Bacteria"/>
</dbReference>
<evidence type="ECO:0000313" key="7">
    <source>
        <dbReference type="Proteomes" id="UP000001366"/>
    </source>
</evidence>
<dbReference type="InterPro" id="IPR011551">
    <property type="entry name" value="NTP_PyrPHydrolase_MazG"/>
</dbReference>
<dbReference type="OrthoDB" id="9808939at2"/>
<dbReference type="Gene3D" id="1.10.287.1080">
    <property type="entry name" value="MazG-like"/>
    <property type="match status" value="2"/>
</dbReference>
<evidence type="ECO:0000256" key="1">
    <source>
        <dbReference type="ARBA" id="ARBA00052141"/>
    </source>
</evidence>
<organism evidence="6 7">
    <name type="scientific">Persephonella marina (strain DSM 14350 / EX-H1)</name>
    <dbReference type="NCBI Taxonomy" id="123214"/>
    <lineage>
        <taxon>Bacteria</taxon>
        <taxon>Pseudomonadati</taxon>
        <taxon>Aquificota</taxon>
        <taxon>Aquificia</taxon>
        <taxon>Aquificales</taxon>
        <taxon>Hydrogenothermaceae</taxon>
        <taxon>Persephonella</taxon>
    </lineage>
</organism>
<dbReference type="PANTHER" id="PTHR30522:SF0">
    <property type="entry name" value="NUCLEOSIDE TRIPHOSPHATE PYROPHOSPHOHYDROLASE"/>
    <property type="match status" value="1"/>
</dbReference>
<dbReference type="HOGENOM" id="CLU_038356_0_1_0"/>
<dbReference type="PANTHER" id="PTHR30522">
    <property type="entry name" value="NUCLEOSIDE TRIPHOSPHATE PYROPHOSPHOHYDROLASE"/>
    <property type="match status" value="1"/>
</dbReference>
<dbReference type="GO" id="GO:0006203">
    <property type="term" value="P:dGTP catabolic process"/>
    <property type="evidence" value="ECO:0007669"/>
    <property type="project" value="TreeGrafter"/>
</dbReference>
<dbReference type="GO" id="GO:0046047">
    <property type="term" value="P:TTP catabolic process"/>
    <property type="evidence" value="ECO:0007669"/>
    <property type="project" value="TreeGrafter"/>
</dbReference>
<evidence type="ECO:0000256" key="2">
    <source>
        <dbReference type="ARBA" id="ARBA00061115"/>
    </source>
</evidence>
<dbReference type="EMBL" id="CP001230">
    <property type="protein sequence ID" value="ACO03777.1"/>
    <property type="molecule type" value="Genomic_DNA"/>
</dbReference>
<dbReference type="CDD" id="cd11529">
    <property type="entry name" value="NTP-PPase_MazG_Cterm"/>
    <property type="match status" value="1"/>
</dbReference>
<reference evidence="6 7" key="1">
    <citation type="journal article" date="2009" name="J. Bacteriol.">
        <title>Complete and draft genome sequences of six members of the Aquificales.</title>
        <authorList>
            <person name="Reysenbach A.L."/>
            <person name="Hamamura N."/>
            <person name="Podar M."/>
            <person name="Griffiths E."/>
            <person name="Ferreira S."/>
            <person name="Hochstein R."/>
            <person name="Heidelberg J."/>
            <person name="Johnson J."/>
            <person name="Mead D."/>
            <person name="Pohorille A."/>
            <person name="Sarmiento M."/>
            <person name="Schweighofer K."/>
            <person name="Seshadri R."/>
            <person name="Voytek M.A."/>
        </authorList>
    </citation>
    <scope>NUCLEOTIDE SEQUENCE [LARGE SCALE GENOMIC DNA]</scope>
    <source>
        <strain evidence="7">DSM 14350 / EX-H1</strain>
    </source>
</reference>
<dbReference type="InterPro" id="IPR004518">
    <property type="entry name" value="MazG-like_dom"/>
</dbReference>
<name>C0QR38_PERMH</name>
<dbReference type="NCBIfam" id="NF007113">
    <property type="entry name" value="PRK09562.1"/>
    <property type="match status" value="1"/>
</dbReference>
<dbReference type="FunFam" id="1.10.287.1080:FF:000001">
    <property type="entry name" value="Nucleoside triphosphate pyrophosphohydrolase"/>
    <property type="match status" value="1"/>
</dbReference>
<keyword evidence="7" id="KW-1185">Reference proteome</keyword>
<dbReference type="EC" id="3.6.1.8" evidence="3"/>
<dbReference type="GO" id="GO:0047693">
    <property type="term" value="F:ATP diphosphatase activity"/>
    <property type="evidence" value="ECO:0007669"/>
    <property type="project" value="UniProtKB-EC"/>
</dbReference>
<dbReference type="SUPFAM" id="SSF101386">
    <property type="entry name" value="all-alpha NTP pyrophosphatases"/>
    <property type="match status" value="2"/>
</dbReference>
<protein>
    <recommendedName>
        <fullName evidence="4">Nucleoside triphosphate pyrophosphohydrolase</fullName>
        <ecNumber evidence="3">3.6.1.8</ecNumber>
    </recommendedName>
</protein>
<dbReference type="Pfam" id="PF03819">
    <property type="entry name" value="MazG"/>
    <property type="match status" value="1"/>
</dbReference>
<accession>C0QR38</accession>
<comment type="similarity">
    <text evidence="2">Belongs to the nucleoside triphosphate pyrophosphohydrolase family.</text>
</comment>
<feature type="domain" description="NTP pyrophosphohydrolase MazG-like" evidence="5">
    <location>
        <begin position="33"/>
        <end position="106"/>
    </location>
</feature>
<evidence type="ECO:0000256" key="3">
    <source>
        <dbReference type="ARBA" id="ARBA00066372"/>
    </source>
</evidence>
<dbReference type="GO" id="GO:0046061">
    <property type="term" value="P:dATP catabolic process"/>
    <property type="evidence" value="ECO:0007669"/>
    <property type="project" value="TreeGrafter"/>
</dbReference>
<dbReference type="GO" id="GO:0006950">
    <property type="term" value="P:response to stress"/>
    <property type="evidence" value="ECO:0007669"/>
    <property type="project" value="UniProtKB-ARBA"/>
</dbReference>
<dbReference type="Proteomes" id="UP000001366">
    <property type="component" value="Chromosome"/>
</dbReference>
<dbReference type="InterPro" id="IPR048015">
    <property type="entry name" value="NTP-PPase_MazG-like_N"/>
</dbReference>
<dbReference type="AlphaFoldDB" id="C0QR38"/>
<dbReference type="PaxDb" id="123214-PERMA_1365"/>
<dbReference type="STRING" id="123214.PERMA_1365"/>
<sequence>MEKTECREEGRRFQEVVDIVKRLRRECPWDREQTNQSIKNNLIEEAYELFEAIESDDDKAMVEELGDLLLQVVFHSQIKKDEGSFDINDVLENLKEKLIRRHPHVFGDVEYSQLEGEDHLKKWEAIKEKEKERESILEGIPKRMPALMRAVKVQKRMAKVGFDWENPEDVWEKVMEELNELKNAKTDKEREHEIGDLLIAVTNLARVYGIDPEQALHHSIDRTVNRFQYIEKKAKEKNKELKEMKLDDMEQLWQEAKSKGL</sequence>
<dbReference type="KEGG" id="pmx:PERMA_1365"/>
<gene>
    <name evidence="6" type="ordered locus">PERMA_1365</name>
</gene>
<dbReference type="GO" id="GO:0046081">
    <property type="term" value="P:dUTP catabolic process"/>
    <property type="evidence" value="ECO:0007669"/>
    <property type="project" value="TreeGrafter"/>
</dbReference>
<evidence type="ECO:0000313" key="6">
    <source>
        <dbReference type="EMBL" id="ACO03777.1"/>
    </source>
</evidence>
<dbReference type="RefSeq" id="WP_012676016.1">
    <property type="nucleotide sequence ID" value="NC_012440.1"/>
</dbReference>
<dbReference type="FunFam" id="1.10.287.1080:FF:000003">
    <property type="entry name" value="Nucleoside triphosphate pyrophosphohydrolase"/>
    <property type="match status" value="1"/>
</dbReference>
<comment type="catalytic activity">
    <reaction evidence="1">
        <text>ATP + H2O = AMP + diphosphate + H(+)</text>
        <dbReference type="Rhea" id="RHEA:14245"/>
        <dbReference type="ChEBI" id="CHEBI:15377"/>
        <dbReference type="ChEBI" id="CHEBI:15378"/>
        <dbReference type="ChEBI" id="CHEBI:30616"/>
        <dbReference type="ChEBI" id="CHEBI:33019"/>
        <dbReference type="ChEBI" id="CHEBI:456215"/>
        <dbReference type="EC" id="3.6.1.8"/>
    </reaction>
</comment>
<proteinExistence type="inferred from homology"/>